<name>A0A1I0JSU5_9PSED</name>
<dbReference type="Pfam" id="PF00892">
    <property type="entry name" value="EamA"/>
    <property type="match status" value="2"/>
</dbReference>
<dbReference type="Proteomes" id="UP000182332">
    <property type="component" value="Unassembled WGS sequence"/>
</dbReference>
<proteinExistence type="inferred from homology"/>
<gene>
    <name evidence="8" type="ORF">SAMN05216197_1871</name>
</gene>
<organism evidence="8 9">
    <name type="scientific">Pseudomonas graminis</name>
    <dbReference type="NCBI Taxonomy" id="158627"/>
    <lineage>
        <taxon>Bacteria</taxon>
        <taxon>Pseudomonadati</taxon>
        <taxon>Pseudomonadota</taxon>
        <taxon>Gammaproteobacteria</taxon>
        <taxon>Pseudomonadales</taxon>
        <taxon>Pseudomonadaceae</taxon>
        <taxon>Pseudomonas</taxon>
    </lineage>
</organism>
<feature type="transmembrane region" description="Helical" evidence="6">
    <location>
        <begin position="240"/>
        <end position="259"/>
    </location>
</feature>
<feature type="transmembrane region" description="Helical" evidence="6">
    <location>
        <begin position="265"/>
        <end position="281"/>
    </location>
</feature>
<evidence type="ECO:0000256" key="1">
    <source>
        <dbReference type="ARBA" id="ARBA00004141"/>
    </source>
</evidence>
<dbReference type="PANTHER" id="PTHR32322:SF2">
    <property type="entry name" value="EAMA DOMAIN-CONTAINING PROTEIN"/>
    <property type="match status" value="1"/>
</dbReference>
<reference evidence="8 9" key="1">
    <citation type="submission" date="2016-10" db="EMBL/GenBank/DDBJ databases">
        <authorList>
            <person name="de Groot N.N."/>
        </authorList>
    </citation>
    <scope>NUCLEOTIDE SEQUENCE [LARGE SCALE GENOMIC DNA]</scope>
    <source>
        <strain evidence="8 9">DSM 11363</strain>
    </source>
</reference>
<dbReference type="InterPro" id="IPR050638">
    <property type="entry name" value="AA-Vitamin_Transporters"/>
</dbReference>
<dbReference type="SUPFAM" id="SSF103481">
    <property type="entry name" value="Multidrug resistance efflux transporter EmrE"/>
    <property type="match status" value="2"/>
</dbReference>
<dbReference type="RefSeq" id="WP_342742146.1">
    <property type="nucleotide sequence ID" value="NZ_FOHW01000087.1"/>
</dbReference>
<sequence>MMSNAAASTFRIPTNMLCAIGAVIIWSTLAVSVTFCANVSPMFITGAALLIGGIIGLPWIRSWAMPKTLFVVGTFCMLTYHVIYFYALQLAEPIGVSLIHYLWPVLIVIMAPLVVRGRKLSKRTLIAAAIGFIGAIISCNPHQVPSSSDLWGYGLALLSAFLWACYSLLAKRYPDVRSASVGLFCIVSGVACLVLFRASNPWPSLTAGEAGAILYMGLGPMGGAFYLWDYAMKKANHEHVAILSYSIPVLSTAFLALYLSFGMQWYIWVGAGLVAASMALSRQTE</sequence>
<comment type="similarity">
    <text evidence="2">Belongs to the EamA transporter family.</text>
</comment>
<dbReference type="AlphaFoldDB" id="A0A1I0JSU5"/>
<feature type="transmembrane region" description="Helical" evidence="6">
    <location>
        <begin position="125"/>
        <end position="144"/>
    </location>
</feature>
<dbReference type="GO" id="GO:0016020">
    <property type="term" value="C:membrane"/>
    <property type="evidence" value="ECO:0007669"/>
    <property type="project" value="UniProtKB-SubCell"/>
</dbReference>
<feature type="domain" description="EamA" evidence="7">
    <location>
        <begin position="16"/>
        <end position="137"/>
    </location>
</feature>
<feature type="transmembrane region" description="Helical" evidence="6">
    <location>
        <begin position="181"/>
        <end position="198"/>
    </location>
</feature>
<dbReference type="EMBL" id="FOHW01000087">
    <property type="protein sequence ID" value="SEU13799.1"/>
    <property type="molecule type" value="Genomic_DNA"/>
</dbReference>
<keyword evidence="5 6" id="KW-0472">Membrane</keyword>
<accession>A0A1I0JSU5</accession>
<dbReference type="PANTHER" id="PTHR32322">
    <property type="entry name" value="INNER MEMBRANE TRANSPORTER"/>
    <property type="match status" value="1"/>
</dbReference>
<feature type="transmembrane region" description="Helical" evidence="6">
    <location>
        <begin position="94"/>
        <end position="113"/>
    </location>
</feature>
<keyword evidence="4 6" id="KW-1133">Transmembrane helix</keyword>
<feature type="domain" description="EamA" evidence="7">
    <location>
        <begin position="150"/>
        <end position="280"/>
    </location>
</feature>
<comment type="subcellular location">
    <subcellularLocation>
        <location evidence="1">Membrane</location>
        <topology evidence="1">Multi-pass membrane protein</topology>
    </subcellularLocation>
</comment>
<evidence type="ECO:0000256" key="2">
    <source>
        <dbReference type="ARBA" id="ARBA00007362"/>
    </source>
</evidence>
<evidence type="ECO:0000256" key="3">
    <source>
        <dbReference type="ARBA" id="ARBA00022692"/>
    </source>
</evidence>
<feature type="transmembrane region" description="Helical" evidence="6">
    <location>
        <begin position="42"/>
        <end position="60"/>
    </location>
</feature>
<feature type="transmembrane region" description="Helical" evidence="6">
    <location>
        <begin position="150"/>
        <end position="169"/>
    </location>
</feature>
<feature type="transmembrane region" description="Helical" evidence="6">
    <location>
        <begin position="210"/>
        <end position="228"/>
    </location>
</feature>
<evidence type="ECO:0000313" key="8">
    <source>
        <dbReference type="EMBL" id="SEU13799.1"/>
    </source>
</evidence>
<dbReference type="InterPro" id="IPR000620">
    <property type="entry name" value="EamA_dom"/>
</dbReference>
<evidence type="ECO:0000256" key="5">
    <source>
        <dbReference type="ARBA" id="ARBA00023136"/>
    </source>
</evidence>
<evidence type="ECO:0000256" key="6">
    <source>
        <dbReference type="SAM" id="Phobius"/>
    </source>
</evidence>
<dbReference type="InterPro" id="IPR037185">
    <property type="entry name" value="EmrE-like"/>
</dbReference>
<evidence type="ECO:0000256" key="4">
    <source>
        <dbReference type="ARBA" id="ARBA00022989"/>
    </source>
</evidence>
<feature type="transmembrane region" description="Helical" evidence="6">
    <location>
        <begin position="69"/>
        <end position="88"/>
    </location>
</feature>
<keyword evidence="3 6" id="KW-0812">Transmembrane</keyword>
<evidence type="ECO:0000259" key="7">
    <source>
        <dbReference type="Pfam" id="PF00892"/>
    </source>
</evidence>
<protein>
    <submittedName>
        <fullName evidence="8">Permease of the drug/metabolite transporter (DMT) superfamily</fullName>
    </submittedName>
</protein>
<evidence type="ECO:0000313" key="9">
    <source>
        <dbReference type="Proteomes" id="UP000182332"/>
    </source>
</evidence>